<dbReference type="Proteomes" id="UP000191905">
    <property type="component" value="Unassembled WGS sequence"/>
</dbReference>
<dbReference type="AlphaFoldDB" id="A0A1V8RN84"/>
<dbReference type="CDD" id="cd00293">
    <property type="entry name" value="USP-like"/>
    <property type="match status" value="1"/>
</dbReference>
<name>A0A1V8RN84_9HYPH</name>
<organism evidence="3 4">
    <name type="scientific">Manganibacter manganicus</name>
    <dbReference type="NCBI Taxonomy" id="1873176"/>
    <lineage>
        <taxon>Bacteria</taxon>
        <taxon>Pseudomonadati</taxon>
        <taxon>Pseudomonadota</taxon>
        <taxon>Alphaproteobacteria</taxon>
        <taxon>Hyphomicrobiales</taxon>
        <taxon>Phyllobacteriaceae</taxon>
        <taxon>Manganibacter</taxon>
    </lineage>
</organism>
<keyword evidence="4" id="KW-1185">Reference proteome</keyword>
<dbReference type="EMBL" id="MDET01000026">
    <property type="protein sequence ID" value="OQM74604.1"/>
    <property type="molecule type" value="Genomic_DNA"/>
</dbReference>
<evidence type="ECO:0000259" key="2">
    <source>
        <dbReference type="Pfam" id="PF00582"/>
    </source>
</evidence>
<dbReference type="Pfam" id="PF00582">
    <property type="entry name" value="Usp"/>
    <property type="match status" value="1"/>
</dbReference>
<gene>
    <name evidence="3" type="ORF">BFN67_21205</name>
</gene>
<reference evidence="3 4" key="1">
    <citation type="journal article" date="2016" name="Int. J. Syst. Evol. Microbiol.">
        <title>Pseudaminobacter manganicus sp. nov., isolated from sludge of a manganese mine.</title>
        <authorList>
            <person name="Li J."/>
            <person name="Huang J."/>
            <person name="Liao S."/>
            <person name="Wang G."/>
        </authorList>
    </citation>
    <scope>NUCLEOTIDE SEQUENCE [LARGE SCALE GENOMIC DNA]</scope>
    <source>
        <strain evidence="3 4">JH-7</strain>
    </source>
</reference>
<dbReference type="Gene3D" id="3.40.50.620">
    <property type="entry name" value="HUPs"/>
    <property type="match status" value="1"/>
</dbReference>
<dbReference type="STRING" id="1873176.BFN67_21205"/>
<feature type="domain" description="UspA" evidence="2">
    <location>
        <begin position="1"/>
        <end position="138"/>
    </location>
</feature>
<dbReference type="InterPro" id="IPR006015">
    <property type="entry name" value="Universal_stress_UspA"/>
</dbReference>
<sequence length="157" mass="17088">MYKNVLLAYDGSVEGQFALREGARLARLCEANVFLLAVVNVSTGLVMAEGAMPGAVEYERGVYEDVLEEGLRRLRQMGFSPTGCLETGDPAHQIAAMAEEIGADLVVVGHRHQSKLARWWHGSVGANLLERLQCSLLIAQLDDPDEYSIKDSLVGSI</sequence>
<comment type="caution">
    <text evidence="3">The sequence shown here is derived from an EMBL/GenBank/DDBJ whole genome shotgun (WGS) entry which is preliminary data.</text>
</comment>
<dbReference type="InterPro" id="IPR014729">
    <property type="entry name" value="Rossmann-like_a/b/a_fold"/>
</dbReference>
<accession>A0A1V8RN84</accession>
<evidence type="ECO:0000313" key="4">
    <source>
        <dbReference type="Proteomes" id="UP000191905"/>
    </source>
</evidence>
<dbReference type="SUPFAM" id="SSF52402">
    <property type="entry name" value="Adenine nucleotide alpha hydrolases-like"/>
    <property type="match status" value="1"/>
</dbReference>
<evidence type="ECO:0000313" key="3">
    <source>
        <dbReference type="EMBL" id="OQM74604.1"/>
    </source>
</evidence>
<comment type="similarity">
    <text evidence="1">Belongs to the universal stress protein A family.</text>
</comment>
<dbReference type="OrthoDB" id="5564966at2"/>
<protein>
    <recommendedName>
        <fullName evidence="2">UspA domain-containing protein</fullName>
    </recommendedName>
</protein>
<dbReference type="PANTHER" id="PTHR46268:SF6">
    <property type="entry name" value="UNIVERSAL STRESS PROTEIN UP12"/>
    <property type="match status" value="1"/>
</dbReference>
<evidence type="ECO:0000256" key="1">
    <source>
        <dbReference type="ARBA" id="ARBA00008791"/>
    </source>
</evidence>
<dbReference type="PRINTS" id="PR01438">
    <property type="entry name" value="UNVRSLSTRESS"/>
</dbReference>
<dbReference type="InterPro" id="IPR006016">
    <property type="entry name" value="UspA"/>
</dbReference>
<dbReference type="RefSeq" id="WP_080920617.1">
    <property type="nucleotide sequence ID" value="NZ_MDET01000026.1"/>
</dbReference>
<proteinExistence type="inferred from homology"/>
<dbReference type="PANTHER" id="PTHR46268">
    <property type="entry name" value="STRESS RESPONSE PROTEIN NHAX"/>
    <property type="match status" value="1"/>
</dbReference>